<dbReference type="InterPro" id="IPR017941">
    <property type="entry name" value="Rieske_2Fe-2S"/>
</dbReference>
<sequence>MTKILNDTEVIDRIFAHLDAKTTDVGERVWREPVESYRSVERFNAEIEMLRRLPVPFCPSTALPEKGSFVARTAALTPIVVVRGDDNVVRAFRNSCRHRGMAVSNGTGCARAFVCPYHSWTYGLEGNLKHIPGKEGFPGVDMAEHGLVPVKAEERGGIVFVTQDAPISDGALDALPDILDPRQDMFDHGEYEDETNWKLMAETSMEGYHIKSLHNRTFYPYGLDNVNVVEIFGTNSRIIFPFRRINKLRDIPREKRRINGMTTDVFQLFPNTHLSVLSNHTQLIVLEPVSPTETRTIVYRLRNLDADGNPVDLELAKRDAGFVKNSGIEEDREAARSIQTGLNANANSHFTFGHYEKAIVHFHETLHDHLAKVT</sequence>
<dbReference type="Gene3D" id="2.102.10.10">
    <property type="entry name" value="Rieske [2Fe-2S] iron-sulphur domain"/>
    <property type="match status" value="1"/>
</dbReference>
<evidence type="ECO:0000313" key="8">
    <source>
        <dbReference type="EMBL" id="MBO0333948.1"/>
    </source>
</evidence>
<protein>
    <submittedName>
        <fullName evidence="8">Aromatic ring-hydroxylating dioxygenase subunit alpha</fullName>
    </submittedName>
</protein>
<keyword evidence="8" id="KW-0223">Dioxygenase</keyword>
<evidence type="ECO:0000256" key="6">
    <source>
        <dbReference type="ARBA" id="ARBA00023014"/>
    </source>
</evidence>
<keyword evidence="6" id="KW-0411">Iron-sulfur</keyword>
<dbReference type="EMBL" id="JAFLNC010000003">
    <property type="protein sequence ID" value="MBO0333948.1"/>
    <property type="molecule type" value="Genomic_DNA"/>
</dbReference>
<keyword evidence="4" id="KW-0560">Oxidoreductase</keyword>
<dbReference type="GO" id="GO:0051213">
    <property type="term" value="F:dioxygenase activity"/>
    <property type="evidence" value="ECO:0007669"/>
    <property type="project" value="UniProtKB-KW"/>
</dbReference>
<dbReference type="Pfam" id="PF00848">
    <property type="entry name" value="Ring_hydroxyl_A"/>
    <property type="match status" value="1"/>
</dbReference>
<evidence type="ECO:0000256" key="1">
    <source>
        <dbReference type="ARBA" id="ARBA00001962"/>
    </source>
</evidence>
<evidence type="ECO:0000256" key="2">
    <source>
        <dbReference type="ARBA" id="ARBA00022714"/>
    </source>
</evidence>
<name>A0ABS3F5Z3_9PROT</name>
<dbReference type="InterPro" id="IPR001663">
    <property type="entry name" value="Rng_hydr_dOase-A"/>
</dbReference>
<keyword evidence="9" id="KW-1185">Reference proteome</keyword>
<keyword evidence="2" id="KW-0001">2Fe-2S</keyword>
<comment type="cofactor">
    <cofactor evidence="1">
        <name>Fe cation</name>
        <dbReference type="ChEBI" id="CHEBI:24875"/>
    </cofactor>
</comment>
<dbReference type="RefSeq" id="WP_207045070.1">
    <property type="nucleotide sequence ID" value="NZ_JAFLNC010000003.1"/>
</dbReference>
<evidence type="ECO:0000256" key="5">
    <source>
        <dbReference type="ARBA" id="ARBA00023004"/>
    </source>
</evidence>
<keyword evidence="3" id="KW-0479">Metal-binding</keyword>
<dbReference type="PANTHER" id="PTHR43756">
    <property type="entry name" value="CHOLINE MONOOXYGENASE, CHLOROPLASTIC"/>
    <property type="match status" value="1"/>
</dbReference>
<proteinExistence type="predicted"/>
<dbReference type="SUPFAM" id="SSF50022">
    <property type="entry name" value="ISP domain"/>
    <property type="match status" value="1"/>
</dbReference>
<dbReference type="CDD" id="cd03469">
    <property type="entry name" value="Rieske_RO_Alpha_N"/>
    <property type="match status" value="1"/>
</dbReference>
<keyword evidence="5" id="KW-0408">Iron</keyword>
<reference evidence="8 9" key="1">
    <citation type="submission" date="2021-03" db="EMBL/GenBank/DDBJ databases">
        <title>Sneathiella sp. CAU 1612 isolated from Kang Won-do.</title>
        <authorList>
            <person name="Kim W."/>
        </authorList>
    </citation>
    <scope>NUCLEOTIDE SEQUENCE [LARGE SCALE GENOMIC DNA]</scope>
    <source>
        <strain evidence="8 9">CAU 1612</strain>
    </source>
</reference>
<gene>
    <name evidence="8" type="ORF">J0X12_09995</name>
</gene>
<organism evidence="8 9">
    <name type="scientific">Sneathiella sedimenti</name>
    <dbReference type="NCBI Taxonomy" id="2816034"/>
    <lineage>
        <taxon>Bacteria</taxon>
        <taxon>Pseudomonadati</taxon>
        <taxon>Pseudomonadota</taxon>
        <taxon>Alphaproteobacteria</taxon>
        <taxon>Sneathiellales</taxon>
        <taxon>Sneathiellaceae</taxon>
        <taxon>Sneathiella</taxon>
    </lineage>
</organism>
<dbReference type="InterPro" id="IPR036922">
    <property type="entry name" value="Rieske_2Fe-2S_sf"/>
</dbReference>
<evidence type="ECO:0000259" key="7">
    <source>
        <dbReference type="PROSITE" id="PS51296"/>
    </source>
</evidence>
<dbReference type="Gene3D" id="3.90.380.10">
    <property type="entry name" value="Naphthalene 1,2-dioxygenase Alpha Subunit, Chain A, domain 1"/>
    <property type="match status" value="2"/>
</dbReference>
<feature type="domain" description="Rieske" evidence="7">
    <location>
        <begin position="55"/>
        <end position="161"/>
    </location>
</feature>
<evidence type="ECO:0000313" key="9">
    <source>
        <dbReference type="Proteomes" id="UP000664761"/>
    </source>
</evidence>
<evidence type="ECO:0000256" key="4">
    <source>
        <dbReference type="ARBA" id="ARBA00023002"/>
    </source>
</evidence>
<dbReference type="SUPFAM" id="SSF55961">
    <property type="entry name" value="Bet v1-like"/>
    <property type="match status" value="1"/>
</dbReference>
<comment type="caution">
    <text evidence="8">The sequence shown here is derived from an EMBL/GenBank/DDBJ whole genome shotgun (WGS) entry which is preliminary data.</text>
</comment>
<dbReference type="PRINTS" id="PR00090">
    <property type="entry name" value="RNGDIOXGNASE"/>
</dbReference>
<dbReference type="InterPro" id="IPR015879">
    <property type="entry name" value="Ring_hydroxy_dOase_asu_C_dom"/>
</dbReference>
<evidence type="ECO:0000256" key="3">
    <source>
        <dbReference type="ARBA" id="ARBA00022723"/>
    </source>
</evidence>
<accession>A0ABS3F5Z3</accession>
<dbReference type="Pfam" id="PF00355">
    <property type="entry name" value="Rieske"/>
    <property type="match status" value="1"/>
</dbReference>
<dbReference type="PROSITE" id="PS51296">
    <property type="entry name" value="RIESKE"/>
    <property type="match status" value="1"/>
</dbReference>
<dbReference type="Proteomes" id="UP000664761">
    <property type="component" value="Unassembled WGS sequence"/>
</dbReference>
<dbReference type="PANTHER" id="PTHR43756:SF5">
    <property type="entry name" value="CHOLINE MONOOXYGENASE, CHLOROPLASTIC"/>
    <property type="match status" value="1"/>
</dbReference>